<evidence type="ECO:0000256" key="2">
    <source>
        <dbReference type="ARBA" id="ARBA00022692"/>
    </source>
</evidence>
<dbReference type="STRING" id="1962155.B1813_18295"/>
<feature type="transmembrane region" description="Helical" evidence="6">
    <location>
        <begin position="52"/>
        <end position="72"/>
    </location>
</feature>
<keyword evidence="9" id="KW-1185">Reference proteome</keyword>
<evidence type="ECO:0000256" key="1">
    <source>
        <dbReference type="ARBA" id="ARBA00004141"/>
    </source>
</evidence>
<sequence length="196" mass="20358">MLPSRGRLLDVVGLLTRLGLAAVWLISGGIKLADPGQTYLAVQAYDVLPGEFVGVVATLLPLVEVVLGLLLLAGAFTRWAAVASAVVLVMFIAGVAQSWARGLTIDCGCFGGGGQVEPGQTAYPEELARDLGFLALAAWLLVRPGTPLAVDRWFRRGRTGSGPETTERNDEKRKDASGRSGADGEEAASAGVGGQV</sequence>
<proteinExistence type="predicted"/>
<name>A0A1V8ZY12_SACPI</name>
<evidence type="ECO:0000256" key="5">
    <source>
        <dbReference type="SAM" id="MobiDB-lite"/>
    </source>
</evidence>
<evidence type="ECO:0000256" key="6">
    <source>
        <dbReference type="SAM" id="Phobius"/>
    </source>
</evidence>
<dbReference type="InterPro" id="IPR009908">
    <property type="entry name" value="Methylamine_util_MauE"/>
</dbReference>
<keyword evidence="3 6" id="KW-1133">Transmembrane helix</keyword>
<feature type="transmembrane region" description="Helical" evidence="6">
    <location>
        <begin position="12"/>
        <end position="32"/>
    </location>
</feature>
<dbReference type="Pfam" id="PF07291">
    <property type="entry name" value="MauE"/>
    <property type="match status" value="1"/>
</dbReference>
<reference evidence="8 9" key="1">
    <citation type="submission" date="2017-02" db="EMBL/GenBank/DDBJ databases">
        <title>Draft genome of Saccharomonospora sp. 154.</title>
        <authorList>
            <person name="Alonso-Carmona G.S."/>
            <person name="De La Haba R."/>
            <person name="Vera-Gargallo B."/>
            <person name="Sandoval-Trujillo A.H."/>
            <person name="Ramirez-Duran N."/>
            <person name="Ventosa A."/>
        </authorList>
    </citation>
    <scope>NUCLEOTIDE SEQUENCE [LARGE SCALE GENOMIC DNA]</scope>
    <source>
        <strain evidence="8 9">LRS4.154</strain>
    </source>
</reference>
<evidence type="ECO:0000313" key="9">
    <source>
        <dbReference type="Proteomes" id="UP000192591"/>
    </source>
</evidence>
<feature type="transmembrane region" description="Helical" evidence="6">
    <location>
        <begin position="79"/>
        <end position="100"/>
    </location>
</feature>
<protein>
    <recommendedName>
        <fullName evidence="7">Methylamine utilisation protein MauE domain-containing protein</fullName>
    </recommendedName>
</protein>
<accession>A0A1V8ZY12</accession>
<evidence type="ECO:0000256" key="4">
    <source>
        <dbReference type="ARBA" id="ARBA00023136"/>
    </source>
</evidence>
<dbReference type="RefSeq" id="WP_081193932.1">
    <property type="nucleotide sequence ID" value="NZ_MWIH01000008.1"/>
</dbReference>
<keyword evidence="4 6" id="KW-0472">Membrane</keyword>
<dbReference type="Proteomes" id="UP000192591">
    <property type="component" value="Unassembled WGS sequence"/>
</dbReference>
<evidence type="ECO:0000256" key="3">
    <source>
        <dbReference type="ARBA" id="ARBA00022989"/>
    </source>
</evidence>
<gene>
    <name evidence="8" type="ORF">B1813_18295</name>
</gene>
<dbReference type="UniPathway" id="UPA00895"/>
<comment type="subcellular location">
    <subcellularLocation>
        <location evidence="1">Membrane</location>
        <topology evidence="1">Multi-pass membrane protein</topology>
    </subcellularLocation>
</comment>
<dbReference type="GO" id="GO:0030416">
    <property type="term" value="P:methylamine metabolic process"/>
    <property type="evidence" value="ECO:0007669"/>
    <property type="project" value="InterPro"/>
</dbReference>
<comment type="caution">
    <text evidence="8">The sequence shown here is derived from an EMBL/GenBank/DDBJ whole genome shotgun (WGS) entry which is preliminary data.</text>
</comment>
<dbReference type="AlphaFoldDB" id="A0A1V8ZY12"/>
<dbReference type="GO" id="GO:0016020">
    <property type="term" value="C:membrane"/>
    <property type="evidence" value="ECO:0007669"/>
    <property type="project" value="UniProtKB-SubCell"/>
</dbReference>
<organism evidence="8 9">
    <name type="scientific">Saccharomonospora piscinae</name>
    <dbReference type="NCBI Taxonomy" id="687388"/>
    <lineage>
        <taxon>Bacteria</taxon>
        <taxon>Bacillati</taxon>
        <taxon>Actinomycetota</taxon>
        <taxon>Actinomycetes</taxon>
        <taxon>Pseudonocardiales</taxon>
        <taxon>Pseudonocardiaceae</taxon>
        <taxon>Saccharomonospora</taxon>
    </lineage>
</organism>
<feature type="compositionally biased region" description="Basic and acidic residues" evidence="5">
    <location>
        <begin position="165"/>
        <end position="177"/>
    </location>
</feature>
<feature type="domain" description="Methylamine utilisation protein MauE" evidence="7">
    <location>
        <begin position="11"/>
        <end position="142"/>
    </location>
</feature>
<evidence type="ECO:0000313" key="8">
    <source>
        <dbReference type="EMBL" id="OQO89809.1"/>
    </source>
</evidence>
<evidence type="ECO:0000259" key="7">
    <source>
        <dbReference type="Pfam" id="PF07291"/>
    </source>
</evidence>
<keyword evidence="2 6" id="KW-0812">Transmembrane</keyword>
<dbReference type="EMBL" id="MWIH01000008">
    <property type="protein sequence ID" value="OQO89809.1"/>
    <property type="molecule type" value="Genomic_DNA"/>
</dbReference>
<feature type="region of interest" description="Disordered" evidence="5">
    <location>
        <begin position="154"/>
        <end position="196"/>
    </location>
</feature>